<dbReference type="SUPFAM" id="SSF47413">
    <property type="entry name" value="lambda repressor-like DNA-binding domains"/>
    <property type="match status" value="1"/>
</dbReference>
<dbReference type="Pfam" id="PF00356">
    <property type="entry name" value="LacI"/>
    <property type="match status" value="1"/>
</dbReference>
<proteinExistence type="predicted"/>
<name>A0ABS9EJC6_9BACT</name>
<dbReference type="InterPro" id="IPR028082">
    <property type="entry name" value="Peripla_BP_I"/>
</dbReference>
<dbReference type="InterPro" id="IPR010982">
    <property type="entry name" value="Lambda_DNA-bd_dom_sf"/>
</dbReference>
<keyword evidence="2" id="KW-0238">DNA-binding</keyword>
<feature type="domain" description="HTH lacI-type" evidence="4">
    <location>
        <begin position="4"/>
        <end position="58"/>
    </location>
</feature>
<evidence type="ECO:0000256" key="3">
    <source>
        <dbReference type="ARBA" id="ARBA00023163"/>
    </source>
</evidence>
<dbReference type="PANTHER" id="PTHR30146:SF109">
    <property type="entry name" value="HTH-TYPE TRANSCRIPTIONAL REGULATOR GALS"/>
    <property type="match status" value="1"/>
</dbReference>
<keyword evidence="1" id="KW-0805">Transcription regulation</keyword>
<evidence type="ECO:0000256" key="2">
    <source>
        <dbReference type="ARBA" id="ARBA00023125"/>
    </source>
</evidence>
<evidence type="ECO:0000256" key="1">
    <source>
        <dbReference type="ARBA" id="ARBA00023015"/>
    </source>
</evidence>
<dbReference type="PANTHER" id="PTHR30146">
    <property type="entry name" value="LACI-RELATED TRANSCRIPTIONAL REPRESSOR"/>
    <property type="match status" value="1"/>
</dbReference>
<dbReference type="RefSeq" id="WP_236097624.1">
    <property type="nucleotide sequence ID" value="NZ_JAKGUD010000001.1"/>
</dbReference>
<evidence type="ECO:0000259" key="4">
    <source>
        <dbReference type="PROSITE" id="PS50932"/>
    </source>
</evidence>
<dbReference type="EMBL" id="JAKGUD010000001">
    <property type="protein sequence ID" value="MCF4141295.1"/>
    <property type="molecule type" value="Genomic_DNA"/>
</dbReference>
<evidence type="ECO:0000313" key="6">
    <source>
        <dbReference type="Proteomes" id="UP001200430"/>
    </source>
</evidence>
<keyword evidence="3" id="KW-0804">Transcription</keyword>
<dbReference type="Gene3D" id="3.40.50.2300">
    <property type="match status" value="1"/>
</dbReference>
<organism evidence="5 6">
    <name type="scientific">Dethiosulfovibrio marinus</name>
    <dbReference type="NCBI Taxonomy" id="133532"/>
    <lineage>
        <taxon>Bacteria</taxon>
        <taxon>Thermotogati</taxon>
        <taxon>Synergistota</taxon>
        <taxon>Synergistia</taxon>
        <taxon>Synergistales</taxon>
        <taxon>Dethiosulfovibrionaceae</taxon>
        <taxon>Dethiosulfovibrio</taxon>
    </lineage>
</organism>
<comment type="caution">
    <text evidence="5">The sequence shown here is derived from an EMBL/GenBank/DDBJ whole genome shotgun (WGS) entry which is preliminary data.</text>
</comment>
<reference evidence="5 6" key="1">
    <citation type="submission" date="2022-01" db="EMBL/GenBank/DDBJ databases">
        <title>Dethiosulfovibrio faecalis sp. nov., a novel proteolytic, non-sulfur-reducing bacterium isolated from a marine aquaculture solid waste bioreactor.</title>
        <authorList>
            <person name="Grabowski S."/>
            <person name="Apolinario E."/>
            <person name="Schneider N."/>
            <person name="Marshall C.W."/>
            <person name="Sowers K.R."/>
        </authorList>
    </citation>
    <scope>NUCLEOTIDE SEQUENCE [LARGE SCALE GENOMIC DNA]</scope>
    <source>
        <strain evidence="5 6">DSM 12537</strain>
    </source>
</reference>
<protein>
    <submittedName>
        <fullName evidence="5">LacI family transcriptional regulator</fullName>
    </submittedName>
</protein>
<gene>
    <name evidence="5" type="ORF">L2W38_00480</name>
</gene>
<dbReference type="Proteomes" id="UP001200430">
    <property type="component" value="Unassembled WGS sequence"/>
</dbReference>
<accession>A0ABS9EJC6</accession>
<dbReference type="PROSITE" id="PS50932">
    <property type="entry name" value="HTH_LACI_2"/>
    <property type="match status" value="1"/>
</dbReference>
<dbReference type="SMART" id="SM00354">
    <property type="entry name" value="HTH_LACI"/>
    <property type="match status" value="1"/>
</dbReference>
<dbReference type="SUPFAM" id="SSF53822">
    <property type="entry name" value="Periplasmic binding protein-like I"/>
    <property type="match status" value="1"/>
</dbReference>
<sequence>MAKVTMADVARETQVNKATVSRALKGDPRISLATREKVWEAAKKLGYRVDTVARGLSSRRTDVVGVVLRDLGESWVGSFLSGVERVLARHRMEMLVKEANDLDASSRSAYQRLLDRKVDGVIWASDAPFPSGEDGIPSVIVGNGEGDPSMRVLLDEEVISRNVLSFAGGRPVSYRGGDRPFFPFLEGLSSIGREDGMVLWDGDLPSLDNLAEGILLCGDRSILAPLMVPHLPWPAFDMGHLSARGLINVVREKGVRPKEIKVSSGIVGVERSDLGY</sequence>
<keyword evidence="6" id="KW-1185">Reference proteome</keyword>
<dbReference type="Gene3D" id="1.10.260.40">
    <property type="entry name" value="lambda repressor-like DNA-binding domains"/>
    <property type="match status" value="1"/>
</dbReference>
<dbReference type="CDD" id="cd01392">
    <property type="entry name" value="HTH_LacI"/>
    <property type="match status" value="1"/>
</dbReference>
<evidence type="ECO:0000313" key="5">
    <source>
        <dbReference type="EMBL" id="MCF4141295.1"/>
    </source>
</evidence>
<dbReference type="InterPro" id="IPR000843">
    <property type="entry name" value="HTH_LacI"/>
</dbReference>